<dbReference type="EMBL" id="JAWWNJ010000050">
    <property type="protein sequence ID" value="KAK7016537.1"/>
    <property type="molecule type" value="Genomic_DNA"/>
</dbReference>
<dbReference type="Proteomes" id="UP001362999">
    <property type="component" value="Unassembled WGS sequence"/>
</dbReference>
<name>A0AAW0ASP3_9AGAR</name>
<evidence type="ECO:0000313" key="3">
    <source>
        <dbReference type="Proteomes" id="UP001362999"/>
    </source>
</evidence>
<dbReference type="AlphaFoldDB" id="A0AAW0ASP3"/>
<evidence type="ECO:0000313" key="2">
    <source>
        <dbReference type="EMBL" id="KAK7016537.1"/>
    </source>
</evidence>
<proteinExistence type="predicted"/>
<comment type="caution">
    <text evidence="2">The sequence shown here is derived from an EMBL/GenBank/DDBJ whole genome shotgun (WGS) entry which is preliminary data.</text>
</comment>
<feature type="region of interest" description="Disordered" evidence="1">
    <location>
        <begin position="1"/>
        <end position="52"/>
    </location>
</feature>
<evidence type="ECO:0000256" key="1">
    <source>
        <dbReference type="SAM" id="MobiDB-lite"/>
    </source>
</evidence>
<sequence length="154" mass="16815">MSQASRRAQAPRSGPPRRAESAAQRSGSGVENPGRPGRRPKHNTSHKKAKEIIFNTSYSSKYSENLELLRPVNKKIAIPTDNCGAPRTSEKVGPGVGMGIRVRECDNVTVTVRGVGLVFIYHRARDLHRVSIEPRASACNVPAGDEFGTIIMIR</sequence>
<reference evidence="2 3" key="1">
    <citation type="journal article" date="2024" name="J Genomics">
        <title>Draft genome sequencing and assembly of Favolaschia claudopus CIRM-BRFM 2984 isolated from oak limbs.</title>
        <authorList>
            <person name="Navarro D."/>
            <person name="Drula E."/>
            <person name="Chaduli D."/>
            <person name="Cazenave R."/>
            <person name="Ahrendt S."/>
            <person name="Wang J."/>
            <person name="Lipzen A."/>
            <person name="Daum C."/>
            <person name="Barry K."/>
            <person name="Grigoriev I.V."/>
            <person name="Favel A."/>
            <person name="Rosso M.N."/>
            <person name="Martin F."/>
        </authorList>
    </citation>
    <scope>NUCLEOTIDE SEQUENCE [LARGE SCALE GENOMIC DNA]</scope>
    <source>
        <strain evidence="2 3">CIRM-BRFM 2984</strain>
    </source>
</reference>
<keyword evidence="3" id="KW-1185">Reference proteome</keyword>
<gene>
    <name evidence="2" type="ORF">R3P38DRAFT_2785737</name>
</gene>
<accession>A0AAW0ASP3</accession>
<organism evidence="2 3">
    <name type="scientific">Favolaschia claudopus</name>
    <dbReference type="NCBI Taxonomy" id="2862362"/>
    <lineage>
        <taxon>Eukaryota</taxon>
        <taxon>Fungi</taxon>
        <taxon>Dikarya</taxon>
        <taxon>Basidiomycota</taxon>
        <taxon>Agaricomycotina</taxon>
        <taxon>Agaricomycetes</taxon>
        <taxon>Agaricomycetidae</taxon>
        <taxon>Agaricales</taxon>
        <taxon>Marasmiineae</taxon>
        <taxon>Mycenaceae</taxon>
        <taxon>Favolaschia</taxon>
    </lineage>
</organism>
<feature type="compositionally biased region" description="Basic residues" evidence="1">
    <location>
        <begin position="36"/>
        <end position="49"/>
    </location>
</feature>
<protein>
    <submittedName>
        <fullName evidence="2">Uncharacterized protein</fullName>
    </submittedName>
</protein>